<protein>
    <submittedName>
        <fullName evidence="3">Uncharacterized protein</fullName>
    </submittedName>
</protein>
<dbReference type="InterPro" id="IPR024520">
    <property type="entry name" value="DUF3558"/>
</dbReference>
<feature type="compositionally biased region" description="Low complexity" evidence="1">
    <location>
        <begin position="27"/>
        <end position="44"/>
    </location>
</feature>
<keyword evidence="4" id="KW-1185">Reference proteome</keyword>
<comment type="caution">
    <text evidence="3">The sequence shown here is derived from an EMBL/GenBank/DDBJ whole genome shotgun (WGS) entry which is preliminary data.</text>
</comment>
<dbReference type="OrthoDB" id="3637277at2"/>
<dbReference type="Proteomes" id="UP000249915">
    <property type="component" value="Unassembled WGS sequence"/>
</dbReference>
<dbReference type="EMBL" id="MASW01000006">
    <property type="protein sequence ID" value="PXY21071.1"/>
    <property type="molecule type" value="Genomic_DNA"/>
</dbReference>
<evidence type="ECO:0000256" key="1">
    <source>
        <dbReference type="SAM" id="MobiDB-lite"/>
    </source>
</evidence>
<feature type="chain" id="PRO_5043668963" evidence="2">
    <location>
        <begin position="25"/>
        <end position="213"/>
    </location>
</feature>
<feature type="signal peptide" evidence="2">
    <location>
        <begin position="1"/>
        <end position="24"/>
    </location>
</feature>
<dbReference type="PROSITE" id="PS51257">
    <property type="entry name" value="PROKAR_LIPOPROTEIN"/>
    <property type="match status" value="1"/>
</dbReference>
<feature type="region of interest" description="Disordered" evidence="1">
    <location>
        <begin position="26"/>
        <end position="103"/>
    </location>
</feature>
<organism evidence="3 4">
    <name type="scientific">Prauserella muralis</name>
    <dbReference type="NCBI Taxonomy" id="588067"/>
    <lineage>
        <taxon>Bacteria</taxon>
        <taxon>Bacillati</taxon>
        <taxon>Actinomycetota</taxon>
        <taxon>Actinomycetes</taxon>
        <taxon>Pseudonocardiales</taxon>
        <taxon>Pseudonocardiaceae</taxon>
        <taxon>Prauserella</taxon>
    </lineage>
</organism>
<reference evidence="3 4" key="1">
    <citation type="submission" date="2016-07" db="EMBL/GenBank/DDBJ databases">
        <title>Draft genome sequence of Prauserella muralis DSM 45305, isolated from a mould-covered wall in an indoor environment.</title>
        <authorList>
            <person name="Ruckert C."/>
            <person name="Albersmeier A."/>
            <person name="Jiang C.-L."/>
            <person name="Jiang Y."/>
            <person name="Kalinowski J."/>
            <person name="Schneider O."/>
            <person name="Winkler A."/>
            <person name="Zotchev S.B."/>
        </authorList>
    </citation>
    <scope>NUCLEOTIDE SEQUENCE [LARGE SCALE GENOMIC DNA]</scope>
    <source>
        <strain evidence="3 4">DSM 45305</strain>
    </source>
</reference>
<dbReference type="RefSeq" id="WP_112284313.1">
    <property type="nucleotide sequence ID" value="NZ_MASW01000006.1"/>
</dbReference>
<evidence type="ECO:0000256" key="2">
    <source>
        <dbReference type="SAM" id="SignalP"/>
    </source>
</evidence>
<accession>A0A2V4AL91</accession>
<sequence length="213" mass="21563">MTMRTVGAALAAAALGALLASCSATEPGSALPRSGASAPPSSTGVPGGPGVPAVSEPLDPSPYLDDPCKLAEPAALAELGYGEPGTKRTEETTDETLQGGPSCGWFSDGAEGISVVIQTVNRERGTGGLGGVYESYKDGQRAYWEPTTVNGYPAAYTDKQDFRDQGECGIVVGIQDDLSFAVGTDGYVSDPERACADAQALAGVVIETLKGGA</sequence>
<gene>
    <name evidence="3" type="ORF">BAY60_26745</name>
</gene>
<evidence type="ECO:0000313" key="4">
    <source>
        <dbReference type="Proteomes" id="UP000249915"/>
    </source>
</evidence>
<keyword evidence="2" id="KW-0732">Signal</keyword>
<name>A0A2V4AL91_9PSEU</name>
<evidence type="ECO:0000313" key="3">
    <source>
        <dbReference type="EMBL" id="PXY21071.1"/>
    </source>
</evidence>
<dbReference type="AlphaFoldDB" id="A0A2V4AL91"/>
<proteinExistence type="predicted"/>
<dbReference type="Pfam" id="PF12079">
    <property type="entry name" value="DUF3558"/>
    <property type="match status" value="1"/>
</dbReference>